<dbReference type="PANTHER" id="PTHR12399">
    <property type="entry name" value="EUKARYOTIC TRANSLATION INITIATION FACTOR 3 SUBUNIT 7"/>
    <property type="match status" value="1"/>
</dbReference>
<evidence type="ECO:0000256" key="1">
    <source>
        <dbReference type="ARBA" id="ARBA00001947"/>
    </source>
</evidence>
<evidence type="ECO:0000256" key="8">
    <source>
        <dbReference type="ARBA" id="ARBA00022833"/>
    </source>
</evidence>
<dbReference type="GO" id="GO:0070403">
    <property type="term" value="F:NAD+ binding"/>
    <property type="evidence" value="ECO:0007669"/>
    <property type="project" value="InterPro"/>
</dbReference>
<proteinExistence type="inferred from homology"/>
<dbReference type="GO" id="GO:0000785">
    <property type="term" value="C:chromatin"/>
    <property type="evidence" value="ECO:0007669"/>
    <property type="project" value="UniProtKB-ARBA"/>
</dbReference>
<keyword evidence="8" id="KW-0862">Zinc</keyword>
<dbReference type="GO" id="GO:0010468">
    <property type="term" value="P:regulation of gene expression"/>
    <property type="evidence" value="ECO:0007669"/>
    <property type="project" value="UniProtKB-ARBA"/>
</dbReference>
<feature type="region of interest" description="Disordered" evidence="20">
    <location>
        <begin position="1307"/>
        <end position="1330"/>
    </location>
</feature>
<dbReference type="Gene3D" id="3.40.50.1220">
    <property type="entry name" value="TPP-binding domain"/>
    <property type="match status" value="1"/>
</dbReference>
<comment type="cofactor">
    <cofactor evidence="1">
        <name>Zn(2+)</name>
        <dbReference type="ChEBI" id="CHEBI:29105"/>
    </cofactor>
</comment>
<accession>A0A7R8WAM7</accession>
<keyword evidence="6" id="KW-0808">Transferase</keyword>
<evidence type="ECO:0000256" key="11">
    <source>
        <dbReference type="ARBA" id="ARBA00023027"/>
    </source>
</evidence>
<keyword evidence="11" id="KW-0520">NAD</keyword>
<name>A0A7R8WAM7_9CRUS</name>
<dbReference type="GO" id="GO:0140861">
    <property type="term" value="P:DNA repair-dependent chromatin remodeling"/>
    <property type="evidence" value="ECO:0007669"/>
    <property type="project" value="UniProtKB-ARBA"/>
</dbReference>
<keyword evidence="21" id="KW-1133">Transmembrane helix</keyword>
<organism evidence="22">
    <name type="scientific">Cyprideis torosa</name>
    <dbReference type="NCBI Taxonomy" id="163714"/>
    <lineage>
        <taxon>Eukaryota</taxon>
        <taxon>Metazoa</taxon>
        <taxon>Ecdysozoa</taxon>
        <taxon>Arthropoda</taxon>
        <taxon>Crustacea</taxon>
        <taxon>Oligostraca</taxon>
        <taxon>Ostracoda</taxon>
        <taxon>Podocopa</taxon>
        <taxon>Podocopida</taxon>
        <taxon>Cytherocopina</taxon>
        <taxon>Cytheroidea</taxon>
        <taxon>Cytherideidae</taxon>
        <taxon>Cyprideis</taxon>
    </lineage>
</organism>
<evidence type="ECO:0000256" key="14">
    <source>
        <dbReference type="ARBA" id="ARBA00041832"/>
    </source>
</evidence>
<keyword evidence="7" id="KW-0479">Metal-binding</keyword>
<dbReference type="GO" id="GO:0035861">
    <property type="term" value="C:site of double-strand break"/>
    <property type="evidence" value="ECO:0007669"/>
    <property type="project" value="UniProtKB-ARBA"/>
</dbReference>
<feature type="compositionally biased region" description="Basic and acidic residues" evidence="20">
    <location>
        <begin position="628"/>
        <end position="640"/>
    </location>
</feature>
<dbReference type="PANTHER" id="PTHR12399:SF0">
    <property type="entry name" value="EUKARYOTIC TRANSLATION INITIATION FACTOR 3 SUBUNIT D"/>
    <property type="match status" value="1"/>
</dbReference>
<dbReference type="FunFam" id="2.20.28.200:FF:000002">
    <property type="entry name" value="NAD-dependent deacetylase sirtuin-7"/>
    <property type="match status" value="1"/>
</dbReference>
<evidence type="ECO:0000256" key="10">
    <source>
        <dbReference type="ARBA" id="ARBA00022917"/>
    </source>
</evidence>
<keyword evidence="21" id="KW-0812">Transmembrane</keyword>
<feature type="region of interest" description="Disordered" evidence="20">
    <location>
        <begin position="1495"/>
        <end position="1515"/>
    </location>
</feature>
<comment type="similarity">
    <text evidence="13">Belongs to the sirtuin family. Class IV subfamily.</text>
</comment>
<evidence type="ECO:0000256" key="7">
    <source>
        <dbReference type="ARBA" id="ARBA00022723"/>
    </source>
</evidence>
<feature type="region of interest" description="Disordered" evidence="20">
    <location>
        <begin position="619"/>
        <end position="640"/>
    </location>
</feature>
<feature type="non-terminal residue" evidence="22">
    <location>
        <position position="1"/>
    </location>
</feature>
<dbReference type="GO" id="GO:0003723">
    <property type="term" value="F:RNA binding"/>
    <property type="evidence" value="ECO:0007669"/>
    <property type="project" value="UniProtKB-KW"/>
</dbReference>
<feature type="compositionally biased region" description="Basic residues" evidence="20">
    <location>
        <begin position="1497"/>
        <end position="1508"/>
    </location>
</feature>
<dbReference type="SUPFAM" id="SSF52467">
    <property type="entry name" value="DHS-like NAD/FAD-binding domain"/>
    <property type="match status" value="1"/>
</dbReference>
<dbReference type="Pfam" id="PF02146">
    <property type="entry name" value="SIR2"/>
    <property type="match status" value="1"/>
</dbReference>
<evidence type="ECO:0000256" key="6">
    <source>
        <dbReference type="ARBA" id="ARBA00022679"/>
    </source>
</evidence>
<evidence type="ECO:0000256" key="18">
    <source>
        <dbReference type="ARBA" id="ARBA00051399"/>
    </source>
</evidence>
<evidence type="ECO:0000256" key="4">
    <source>
        <dbReference type="ARBA" id="ARBA00022540"/>
    </source>
</evidence>
<protein>
    <recommendedName>
        <fullName evidence="2">protein acetyllysine N-acetyltransferase</fullName>
        <ecNumber evidence="2">2.3.1.286</ecNumber>
    </recommendedName>
    <alternativeName>
        <fullName evidence="12">Eukaryotic translation initiation factor 3 subunit p66</fullName>
    </alternativeName>
    <alternativeName>
        <fullName evidence="15">Regulatory protein SIR2 homolog 7</fullName>
    </alternativeName>
    <alternativeName>
        <fullName evidence="14">SIR2-like protein 7</fullName>
    </alternativeName>
</protein>
<keyword evidence="9" id="KW-0694">RNA-binding</keyword>
<evidence type="ECO:0000256" key="12">
    <source>
        <dbReference type="ARBA" id="ARBA00033202"/>
    </source>
</evidence>
<feature type="transmembrane region" description="Helical" evidence="21">
    <location>
        <begin position="1406"/>
        <end position="1435"/>
    </location>
</feature>
<dbReference type="InterPro" id="IPR029035">
    <property type="entry name" value="DHS-like_NAD/FAD-binding_dom"/>
</dbReference>
<evidence type="ECO:0000256" key="20">
    <source>
        <dbReference type="SAM" id="MobiDB-lite"/>
    </source>
</evidence>
<comment type="catalytic activity">
    <reaction evidence="17">
        <text>N(6)-succinyl-L-lysyl-[protein] + NAD(+) + H2O = 2''-O-succinyl-ADP-D-ribose + nicotinamide + L-lysyl-[protein]</text>
        <dbReference type="Rhea" id="RHEA:47668"/>
        <dbReference type="Rhea" id="RHEA-COMP:9752"/>
        <dbReference type="Rhea" id="RHEA-COMP:11877"/>
        <dbReference type="ChEBI" id="CHEBI:15377"/>
        <dbReference type="ChEBI" id="CHEBI:17154"/>
        <dbReference type="ChEBI" id="CHEBI:29969"/>
        <dbReference type="ChEBI" id="CHEBI:57540"/>
        <dbReference type="ChEBI" id="CHEBI:87830"/>
        <dbReference type="ChEBI" id="CHEBI:87832"/>
    </reaction>
    <physiologicalReaction direction="left-to-right" evidence="17">
        <dbReference type="Rhea" id="RHEA:47669"/>
    </physiologicalReaction>
</comment>
<feature type="region of interest" description="Disordered" evidence="20">
    <location>
        <begin position="1259"/>
        <end position="1289"/>
    </location>
</feature>
<comment type="catalytic activity">
    <reaction evidence="18">
        <text>N(6)-propanoyl-L-lysyl-[protein] + NAD(+) + H2O = 3''-O-propanoyl-ADP-D-ribose + nicotinamide + L-lysyl-[protein]</text>
        <dbReference type="Rhea" id="RHEA:23500"/>
        <dbReference type="Rhea" id="RHEA-COMP:9752"/>
        <dbReference type="Rhea" id="RHEA-COMP:13758"/>
        <dbReference type="ChEBI" id="CHEBI:15377"/>
        <dbReference type="ChEBI" id="CHEBI:17154"/>
        <dbReference type="ChEBI" id="CHEBI:29969"/>
        <dbReference type="ChEBI" id="CHEBI:57540"/>
        <dbReference type="ChEBI" id="CHEBI:138019"/>
        <dbReference type="ChEBI" id="CHEBI:145015"/>
    </reaction>
    <physiologicalReaction direction="left-to-right" evidence="18">
        <dbReference type="Rhea" id="RHEA:23501"/>
    </physiologicalReaction>
</comment>
<dbReference type="GO" id="GO:0097372">
    <property type="term" value="F:histone H3K18 deacetylase activity, NAD-dependent"/>
    <property type="evidence" value="ECO:0007669"/>
    <property type="project" value="UniProtKB-ARBA"/>
</dbReference>
<evidence type="ECO:0000256" key="19">
    <source>
        <dbReference type="ARBA" id="ARBA00052763"/>
    </source>
</evidence>
<dbReference type="EC" id="2.3.1.286" evidence="2"/>
<feature type="transmembrane region" description="Helical" evidence="21">
    <location>
        <begin position="1447"/>
        <end position="1480"/>
    </location>
</feature>
<keyword evidence="4" id="KW-0396">Initiation factor</keyword>
<evidence type="ECO:0000256" key="9">
    <source>
        <dbReference type="ARBA" id="ARBA00022884"/>
    </source>
</evidence>
<dbReference type="FunFam" id="3.40.50.1220:FF:000038">
    <property type="entry name" value="NAD-dependent protein deacetylase sirtuin-6 isoform X2"/>
    <property type="match status" value="1"/>
</dbReference>
<dbReference type="OrthoDB" id="16538at2759"/>
<keyword evidence="21" id="KW-0472">Membrane</keyword>
<dbReference type="InterPro" id="IPR007783">
    <property type="entry name" value="eIF3d"/>
</dbReference>
<evidence type="ECO:0000256" key="5">
    <source>
        <dbReference type="ARBA" id="ARBA00022553"/>
    </source>
</evidence>
<keyword evidence="5" id="KW-0597">Phosphoprotein</keyword>
<dbReference type="PROSITE" id="PS50305">
    <property type="entry name" value="SIRTUIN"/>
    <property type="match status" value="1"/>
</dbReference>
<evidence type="ECO:0000256" key="3">
    <source>
        <dbReference type="ARBA" id="ARBA00022490"/>
    </source>
</evidence>
<dbReference type="InterPro" id="IPR026590">
    <property type="entry name" value="Ssirtuin_cat_dom"/>
</dbReference>
<sequence length="1515" mass="171279">TSGEPNLQRKPRTLYVTRYQFSLDILTWRFRRGGFPRIRRILKTKALGGSLSEADSSLLSACPDVVQEVVDANRRRDAVGLRNIEVEDSIEEIEAKSLQLAHALRDSRGVVVFTGAGISTAASIPDYRGPNGVWRRLMQGHDLHGSSCDMKSALPTFTHMALSSLVEAGIVSHIVSQNPDGLHLRSGLPQEKLSEIHGNMYMEVCSSCTRVYIRSFDVTKFTARHRHLTRRKCYTCVSDLRDTIVHFGEKGKLRWPLNWEGAVEAVEKCDTILCIGTSLKVLRRYPCLWALDRPPPKRPSLYIVNLQWTSKDAQANLKINAACDLVMSKIMSHLQVPVSAYDGTRDPLWNLVTPLHPLWEVSRSSTSKLSDERGGASCEIPVDLASLKSEDLGKKQTVEISKKDIKTKPDSHAYHSWIPSFPGNVEVSPYPEGLWDDEDSSVGPTIPGWFGKGIRQKVLKKKRGPVMPASEEPALARFTPIKIRHNPNGWGPPATEVPVKFKDLPYQPFSKSDRLGKISDWTGQTYGQDRKYANKYTSTFGGMSSYLYIPEEDEGSFQIVDATKVFKPPSQRGRFGRNQRTMRNVRQLRGGPQNVKATKLTKMKEQQRYQQQRRNKLNRFGRGAGGRWDNRSHVPMKNRESSVTVKPEWIVVEEMDFPRLNKLTLPGIDEGDDLRTCGVMEYYDRAYDRVNTKNEIDLARIDRVFRKVTTTDDPVIRELAKENAGNVFATDAILATLMCCTRSVYSWDIVIQKLGQRLFLDKRDDSEFDFLTVGETSNEPPQDEPTSINSPQNLALEAMFVNHNFSQQVLKSGDKMESYKFPDPNPFVTDEDEGVLASVGYRYRRWKLGNDIVLVARTEHDCVLKGSGGDIQFINVRALNEWDPKVGLCLSPKGMWGSGSQGYVGKWVLKVYVGKWVLKVYLGKWILKVYVGKWVPKVYVGKWVPKVYVGKWIPKVYVAKWVPKVWEEVGPKGLWRSKVGTKDMWEGLHVFRLSGGMDWRQRLDAQRGAVLAHELKNNSCKIAKWTAQAILAGSDKIKFGYVSRVNVRDPGRHKILGTQQVKPHEFAGQINLSMDNAWGILRCIIDICLKLKDGKYLIVKDPNKPLLRLYDIPDHTFDSEESGSDSDEEGGDESDYSFRRSVTLLPADQFYLCTELAGWLAYLCTAVLRVVDDEENDEVSARHGSVFRFTSAVRPHCLSMPSKKAMLILQRRASDTPNGSCRANCWESSHSRKRRPQRKVNGWIDSIDVMELDTSQNETPKWIRVPPPTPSGSLTPLLEEEEDGLSPKNMQRVRKISRSMPDLSFSSRASNRIFQRSPPKSPTSPDIVNAKGKDADLYQRWKDENRGQLDNEAPSEEESALEPLHRRALIALENMTDRLTIITQGPWDSCVARWNALRQFCIRHPFWGALLGTCFLMISVPLIPVIFVISISIAFAFMGFLFVEGTLLTLVTLILGGFVVGIIFVVGSLVLFTGVAWIGVSNAYSLADSYMRDSRGQQHRHVHGRRKPQNQIART</sequence>
<comment type="catalytic activity">
    <reaction evidence="16">
        <text>N(6)-decanoyl-L-lysyl-[protein] + NAD(+) + H2O = 2''-O-decanoyl-ADP-D-ribose + nicotinamide + L-lysyl-[protein]</text>
        <dbReference type="Rhea" id="RHEA:70631"/>
        <dbReference type="Rhea" id="RHEA-COMP:9752"/>
        <dbReference type="Rhea" id="RHEA-COMP:17932"/>
        <dbReference type="ChEBI" id="CHEBI:15377"/>
        <dbReference type="ChEBI" id="CHEBI:17154"/>
        <dbReference type="ChEBI" id="CHEBI:29969"/>
        <dbReference type="ChEBI" id="CHEBI:57540"/>
        <dbReference type="ChEBI" id="CHEBI:143222"/>
        <dbReference type="ChEBI" id="CHEBI:189688"/>
    </reaction>
    <physiologicalReaction direction="left-to-right" evidence="16">
        <dbReference type="Rhea" id="RHEA:70632"/>
    </physiologicalReaction>
</comment>
<keyword evidence="10" id="KW-0648">Protein biosynthesis</keyword>
<dbReference type="Pfam" id="PF16015">
    <property type="entry name" value="Promethin"/>
    <property type="match status" value="1"/>
</dbReference>
<evidence type="ECO:0000256" key="17">
    <source>
        <dbReference type="ARBA" id="ARBA00051105"/>
    </source>
</evidence>
<comment type="catalytic activity">
    <reaction evidence="19">
        <text>N(6)-glutaryl-L-lysyl-[protein] + NAD(+) + H2O = 2''-O-glutaryl-ADP-D-ribose + nicotinamide + L-lysyl-[protein]</text>
        <dbReference type="Rhea" id="RHEA:47664"/>
        <dbReference type="Rhea" id="RHEA-COMP:9752"/>
        <dbReference type="Rhea" id="RHEA-COMP:11875"/>
        <dbReference type="ChEBI" id="CHEBI:15377"/>
        <dbReference type="ChEBI" id="CHEBI:17154"/>
        <dbReference type="ChEBI" id="CHEBI:29969"/>
        <dbReference type="ChEBI" id="CHEBI:57540"/>
        <dbReference type="ChEBI" id="CHEBI:87828"/>
        <dbReference type="ChEBI" id="CHEBI:87829"/>
    </reaction>
    <physiologicalReaction direction="left-to-right" evidence="19">
        <dbReference type="Rhea" id="RHEA:47665"/>
    </physiologicalReaction>
</comment>
<dbReference type="HAMAP" id="MF_03003">
    <property type="entry name" value="eIF3d"/>
    <property type="match status" value="1"/>
</dbReference>
<dbReference type="Gene3D" id="2.20.28.200">
    <property type="match status" value="1"/>
</dbReference>
<reference evidence="22" key="1">
    <citation type="submission" date="2020-11" db="EMBL/GenBank/DDBJ databases">
        <authorList>
            <person name="Tran Van P."/>
        </authorList>
    </citation>
    <scope>NUCLEOTIDE SEQUENCE</scope>
</reference>
<dbReference type="InterPro" id="IPR003000">
    <property type="entry name" value="Sirtuin"/>
</dbReference>
<evidence type="ECO:0000256" key="21">
    <source>
        <dbReference type="SAM" id="Phobius"/>
    </source>
</evidence>
<evidence type="ECO:0000256" key="16">
    <source>
        <dbReference type="ARBA" id="ARBA00050237"/>
    </source>
</evidence>
<evidence type="ECO:0000256" key="13">
    <source>
        <dbReference type="ARBA" id="ARBA00038170"/>
    </source>
</evidence>
<dbReference type="Pfam" id="PF05091">
    <property type="entry name" value="eIF-3_zeta"/>
    <property type="match status" value="2"/>
</dbReference>
<gene>
    <name evidence="22" type="ORF">CTOB1V02_LOCUS5967</name>
</gene>
<dbReference type="GO" id="GO:0046872">
    <property type="term" value="F:metal ion binding"/>
    <property type="evidence" value="ECO:0007669"/>
    <property type="project" value="UniProtKB-KW"/>
</dbReference>
<evidence type="ECO:0000313" key="22">
    <source>
        <dbReference type="EMBL" id="CAD7228078.1"/>
    </source>
</evidence>
<evidence type="ECO:0000256" key="15">
    <source>
        <dbReference type="ARBA" id="ARBA00043038"/>
    </source>
</evidence>
<evidence type="ECO:0000256" key="2">
    <source>
        <dbReference type="ARBA" id="ARBA00012928"/>
    </source>
</evidence>
<keyword evidence="3" id="KW-0963">Cytoplasm</keyword>
<dbReference type="EMBL" id="OB661375">
    <property type="protein sequence ID" value="CAD7228078.1"/>
    <property type="molecule type" value="Genomic_DNA"/>
</dbReference>
<dbReference type="GO" id="GO:0005852">
    <property type="term" value="C:eukaryotic translation initiation factor 3 complex"/>
    <property type="evidence" value="ECO:0007669"/>
    <property type="project" value="InterPro"/>
</dbReference>
<dbReference type="GO" id="GO:0003743">
    <property type="term" value="F:translation initiation factor activity"/>
    <property type="evidence" value="ECO:0007669"/>
    <property type="project" value="UniProtKB-KW"/>
</dbReference>